<dbReference type="Gene3D" id="1.10.150.20">
    <property type="entry name" value="5' to 3' exonuclease, C-terminal subdomain"/>
    <property type="match status" value="1"/>
</dbReference>
<protein>
    <recommendedName>
        <fullName evidence="4">DNA-binding protein</fullName>
    </recommendedName>
</protein>
<dbReference type="SUPFAM" id="SSF47789">
    <property type="entry name" value="C-terminal domain of RNA polymerase alpha subunit"/>
    <property type="match status" value="1"/>
</dbReference>
<dbReference type="Proteomes" id="UP001064971">
    <property type="component" value="Plasmid pDAETH-2"/>
</dbReference>
<reference evidence="2" key="1">
    <citation type="submission" date="2022-07" db="EMBL/GenBank/DDBJ databases">
        <title>Complete Genome Sequence of the Radioresistant Bacterium Deinococcus aetherius ST0316, Isolated from the Air Dust collected in Lower Stratosphere above Japan.</title>
        <authorList>
            <person name="Satoh K."/>
            <person name="Hagiwara K."/>
            <person name="Katsumata K."/>
            <person name="Kubo A."/>
            <person name="Yokobori S."/>
            <person name="Yamagishi A."/>
            <person name="Oono Y."/>
            <person name="Narumi I."/>
        </authorList>
    </citation>
    <scope>NUCLEOTIDE SEQUENCE</scope>
    <source>
        <strain evidence="2">ST0316</strain>
        <plasmid evidence="2">pDAETH-2</plasmid>
    </source>
</reference>
<evidence type="ECO:0008006" key="4">
    <source>
        <dbReference type="Google" id="ProtNLM"/>
    </source>
</evidence>
<sequence length="76" mass="7747">MVHLQASSSPTGSGDLPRLGAPAQRALSRAGITTLADLARHTEAEVARLHGMGPKALGVLRAALADRGLAFISPPP</sequence>
<feature type="compositionally biased region" description="Polar residues" evidence="1">
    <location>
        <begin position="1"/>
        <end position="12"/>
    </location>
</feature>
<organism evidence="2 3">
    <name type="scientific">Deinococcus aetherius</name>
    <dbReference type="NCBI Taxonomy" id="200252"/>
    <lineage>
        <taxon>Bacteria</taxon>
        <taxon>Thermotogati</taxon>
        <taxon>Deinococcota</taxon>
        <taxon>Deinococci</taxon>
        <taxon>Deinococcales</taxon>
        <taxon>Deinococcaceae</taxon>
        <taxon>Deinococcus</taxon>
    </lineage>
</organism>
<feature type="region of interest" description="Disordered" evidence="1">
    <location>
        <begin position="1"/>
        <end position="23"/>
    </location>
</feature>
<keyword evidence="2" id="KW-0614">Plasmid</keyword>
<geneLocation type="plasmid" evidence="2 3">
    <name>pDAETH-2</name>
</geneLocation>
<evidence type="ECO:0000256" key="1">
    <source>
        <dbReference type="SAM" id="MobiDB-lite"/>
    </source>
</evidence>
<accession>A0ABM8AJZ2</accession>
<proteinExistence type="predicted"/>
<evidence type="ECO:0000313" key="3">
    <source>
        <dbReference type="Proteomes" id="UP001064971"/>
    </source>
</evidence>
<dbReference type="EMBL" id="AP026562">
    <property type="protein sequence ID" value="BDP44136.1"/>
    <property type="molecule type" value="Genomic_DNA"/>
</dbReference>
<gene>
    <name evidence="2" type="ORF">DAETH_41050</name>
</gene>
<name>A0ABM8AJZ2_9DEIO</name>
<evidence type="ECO:0000313" key="2">
    <source>
        <dbReference type="EMBL" id="BDP44136.1"/>
    </source>
</evidence>
<dbReference type="RefSeq" id="WP_264778492.1">
    <property type="nucleotide sequence ID" value="NZ_AP026562.1"/>
</dbReference>
<keyword evidence="3" id="KW-1185">Reference proteome</keyword>